<dbReference type="InterPro" id="IPR029058">
    <property type="entry name" value="AB_hydrolase_fold"/>
</dbReference>
<dbReference type="InterPro" id="IPR050266">
    <property type="entry name" value="AB_hydrolase_sf"/>
</dbReference>
<evidence type="ECO:0000259" key="1">
    <source>
        <dbReference type="Pfam" id="PF00561"/>
    </source>
</evidence>
<evidence type="ECO:0000313" key="3">
    <source>
        <dbReference type="Proteomes" id="UP000236754"/>
    </source>
</evidence>
<reference evidence="2 3" key="1">
    <citation type="submission" date="2016-10" db="EMBL/GenBank/DDBJ databases">
        <authorList>
            <person name="de Groot N.N."/>
        </authorList>
    </citation>
    <scope>NUCLEOTIDE SEQUENCE [LARGE SCALE GENOMIC DNA]</scope>
    <source>
        <strain evidence="2 3">CGMCC 4.2023</strain>
    </source>
</reference>
<evidence type="ECO:0000313" key="2">
    <source>
        <dbReference type="EMBL" id="SEG69055.1"/>
    </source>
</evidence>
<accession>A0A1H6C8V1</accession>
<dbReference type="RefSeq" id="WP_103887254.1">
    <property type="nucleotide sequence ID" value="NZ_FNVU01000008.1"/>
</dbReference>
<gene>
    <name evidence="2" type="ORF">SAMN05216223_108147</name>
</gene>
<dbReference type="InterPro" id="IPR000073">
    <property type="entry name" value="AB_hydrolase_1"/>
</dbReference>
<dbReference type="SUPFAM" id="SSF53474">
    <property type="entry name" value="alpha/beta-Hydrolases"/>
    <property type="match status" value="1"/>
</dbReference>
<dbReference type="Gene3D" id="3.40.50.1820">
    <property type="entry name" value="alpha/beta hydrolase"/>
    <property type="match status" value="1"/>
</dbReference>
<dbReference type="Pfam" id="PF00561">
    <property type="entry name" value="Abhydrolase_1"/>
    <property type="match status" value="1"/>
</dbReference>
<sequence>MSERTPGAYAEVDGLEMYYEVHGDADGTGRPLVLLHGGVLTIDLSFGALLPALAARRQVIAVEMQGHGHTADTDRPLTVPGLASDVGALLDRLGVERADLLGYSLGGLVALQIAVTRPERVGRLVLAATHYAQDGYHQEITGLDRTSPRMPTEADFAAMRAAYERVAPDPSHFGDFQAKCSAAAMAPLPWTGADLEGIAAPTLLVIGDTDFVRIEHAAEMHRLIPHSQLAVLPATTHMELVRRAALLLPMLDAFLGE</sequence>
<keyword evidence="3" id="KW-1185">Reference proteome</keyword>
<dbReference type="GO" id="GO:0016020">
    <property type="term" value="C:membrane"/>
    <property type="evidence" value="ECO:0007669"/>
    <property type="project" value="TreeGrafter"/>
</dbReference>
<dbReference type="PANTHER" id="PTHR43798:SF33">
    <property type="entry name" value="HYDROLASE, PUTATIVE (AFU_ORTHOLOGUE AFUA_2G14860)-RELATED"/>
    <property type="match status" value="1"/>
</dbReference>
<protein>
    <submittedName>
        <fullName evidence="2">Pimeloyl-ACP methyl ester carboxylesterase</fullName>
    </submittedName>
</protein>
<organism evidence="2 3">
    <name type="scientific">Actinacidiphila yanglinensis</name>
    <dbReference type="NCBI Taxonomy" id="310779"/>
    <lineage>
        <taxon>Bacteria</taxon>
        <taxon>Bacillati</taxon>
        <taxon>Actinomycetota</taxon>
        <taxon>Actinomycetes</taxon>
        <taxon>Kitasatosporales</taxon>
        <taxon>Streptomycetaceae</taxon>
        <taxon>Actinacidiphila</taxon>
    </lineage>
</organism>
<dbReference type="PANTHER" id="PTHR43798">
    <property type="entry name" value="MONOACYLGLYCEROL LIPASE"/>
    <property type="match status" value="1"/>
</dbReference>
<proteinExistence type="predicted"/>
<dbReference type="EMBL" id="FNVU01000008">
    <property type="protein sequence ID" value="SEG69055.1"/>
    <property type="molecule type" value="Genomic_DNA"/>
</dbReference>
<dbReference type="Proteomes" id="UP000236754">
    <property type="component" value="Unassembled WGS sequence"/>
</dbReference>
<dbReference type="AlphaFoldDB" id="A0A1H6C8V1"/>
<name>A0A1H6C8V1_9ACTN</name>
<dbReference type="GO" id="GO:0003824">
    <property type="term" value="F:catalytic activity"/>
    <property type="evidence" value="ECO:0007669"/>
    <property type="project" value="UniProtKB-ARBA"/>
</dbReference>
<feature type="domain" description="AB hydrolase-1" evidence="1">
    <location>
        <begin position="31"/>
        <end position="130"/>
    </location>
</feature>
<dbReference type="OrthoDB" id="495620at2"/>
<dbReference type="PRINTS" id="PR00111">
    <property type="entry name" value="ABHYDROLASE"/>
</dbReference>